<feature type="transmembrane region" description="Helical" evidence="2">
    <location>
        <begin position="12"/>
        <end position="34"/>
    </location>
</feature>
<keyword evidence="4" id="KW-1185">Reference proteome</keyword>
<protein>
    <submittedName>
        <fullName evidence="3">Uncharacterized protein</fullName>
    </submittedName>
</protein>
<gene>
    <name evidence="3" type="ORF">C0Q70_17624</name>
</gene>
<dbReference type="EMBL" id="PZQS01000011">
    <property type="protein sequence ID" value="PVD21822.1"/>
    <property type="molecule type" value="Genomic_DNA"/>
</dbReference>
<keyword evidence="2" id="KW-0472">Membrane</keyword>
<name>A0A2T7NKY2_POMCA</name>
<organism evidence="3 4">
    <name type="scientific">Pomacea canaliculata</name>
    <name type="common">Golden apple snail</name>
    <dbReference type="NCBI Taxonomy" id="400727"/>
    <lineage>
        <taxon>Eukaryota</taxon>
        <taxon>Metazoa</taxon>
        <taxon>Spiralia</taxon>
        <taxon>Lophotrochozoa</taxon>
        <taxon>Mollusca</taxon>
        <taxon>Gastropoda</taxon>
        <taxon>Caenogastropoda</taxon>
        <taxon>Architaenioglossa</taxon>
        <taxon>Ampullarioidea</taxon>
        <taxon>Ampullariidae</taxon>
        <taxon>Pomacea</taxon>
    </lineage>
</organism>
<sequence>MLSANRYLTELIFYLGDLLAYLTQLVLFMISIALSRTLRLLGFLAPPPLQPAPPRVCSPSPELSVAPQSRNLTLLLALLLTLSATVTSPLPREQGWPDARALRSGTRWFESTPADVPGPVIVTPALSSSAVKSPRGPNCAVRPKSPAMAAGSPWDTGFPPLPQLLLQ</sequence>
<accession>A0A2T7NKY2</accession>
<feature type="region of interest" description="Disordered" evidence="1">
    <location>
        <begin position="129"/>
        <end position="155"/>
    </location>
</feature>
<comment type="caution">
    <text evidence="3">The sequence shown here is derived from an EMBL/GenBank/DDBJ whole genome shotgun (WGS) entry which is preliminary data.</text>
</comment>
<evidence type="ECO:0000313" key="3">
    <source>
        <dbReference type="EMBL" id="PVD21822.1"/>
    </source>
</evidence>
<reference evidence="3 4" key="1">
    <citation type="submission" date="2018-04" db="EMBL/GenBank/DDBJ databases">
        <title>The genome of golden apple snail Pomacea canaliculata provides insight into stress tolerance and invasive adaptation.</title>
        <authorList>
            <person name="Liu C."/>
            <person name="Liu B."/>
            <person name="Ren Y."/>
            <person name="Zhang Y."/>
            <person name="Wang H."/>
            <person name="Li S."/>
            <person name="Jiang F."/>
            <person name="Yin L."/>
            <person name="Zhang G."/>
            <person name="Qian W."/>
            <person name="Fan W."/>
        </authorList>
    </citation>
    <scope>NUCLEOTIDE SEQUENCE [LARGE SCALE GENOMIC DNA]</scope>
    <source>
        <strain evidence="3">SZHN2017</strain>
        <tissue evidence="3">Muscle</tissue>
    </source>
</reference>
<dbReference type="Proteomes" id="UP000245119">
    <property type="component" value="Linkage Group LG11"/>
</dbReference>
<dbReference type="AlphaFoldDB" id="A0A2T7NKY2"/>
<keyword evidence="2" id="KW-0812">Transmembrane</keyword>
<proteinExistence type="predicted"/>
<keyword evidence="2" id="KW-1133">Transmembrane helix</keyword>
<evidence type="ECO:0000256" key="2">
    <source>
        <dbReference type="SAM" id="Phobius"/>
    </source>
</evidence>
<evidence type="ECO:0000313" key="4">
    <source>
        <dbReference type="Proteomes" id="UP000245119"/>
    </source>
</evidence>
<evidence type="ECO:0000256" key="1">
    <source>
        <dbReference type="SAM" id="MobiDB-lite"/>
    </source>
</evidence>